<dbReference type="AlphaFoldDB" id="S0JNB6"/>
<sequence>MNDYLDFFADWYPEFLGNHFYPVRVAKTFTMKEREELLQTLTEEQKVLLEQHRKYRIRSLFLKNSYMKTTQWRFSELKINPFYPEPLPDGTKLTCKCGRPLKFQFLLQSTKKQETIALGINHFADHLNIPIEVAREIQKGVNEIDIAMDELLWLKKNQVKFPEQVWRRYCYAVFRNNQLAKPIQLNQKLPKRIVEFREVQMPIYIADYEALETEIRRVNQQAKGDAAQFLVQKELFESFYRDFLEDLATTSIYLDKCFLTKKSRWLLPKTSVRTKIPRDYFHVLLDELQQLPRENKDYAFLLLQQFNERTQMLTEEIVQVIVREYVKYGFEQSFFLGVPRVIRNGLLRAIRLEKEAYEQVFAQKMTALPDIFFQTLALLLKSPETQTQPEILTAYIQSLFGEHKIEATSEQLILGAQQFHAGRRFEEAFASLDTRLQGRLKGFF</sequence>
<dbReference type="Proteomes" id="UP000014136">
    <property type="component" value="Unassembled WGS sequence"/>
</dbReference>
<keyword evidence="2" id="KW-1185">Reference proteome</keyword>
<dbReference type="OrthoDB" id="2183421at2"/>
<dbReference type="RefSeq" id="WP_016174528.1">
    <property type="nucleotide sequence ID" value="NZ_KE136389.1"/>
</dbReference>
<comment type="caution">
    <text evidence="1">The sequence shown here is derived from an EMBL/GenBank/DDBJ whole genome shotgun (WGS) entry which is preliminary data.</text>
</comment>
<accession>S0JNB6</accession>
<protein>
    <submittedName>
        <fullName evidence="1">Uncharacterized protein</fullName>
    </submittedName>
</protein>
<dbReference type="eggNOG" id="ENOG5033GZE">
    <property type="taxonomic scope" value="Bacteria"/>
</dbReference>
<gene>
    <name evidence="1" type="ORF">OMQ_00722</name>
</gene>
<dbReference type="PATRIC" id="fig|1139996.3.peg.717"/>
<organism evidence="1 2">
    <name type="scientific">Enterococcus saccharolyticus subsp. saccharolyticus ATCC 43076</name>
    <dbReference type="NCBI Taxonomy" id="1139996"/>
    <lineage>
        <taxon>Bacteria</taxon>
        <taxon>Bacillati</taxon>
        <taxon>Bacillota</taxon>
        <taxon>Bacilli</taxon>
        <taxon>Lactobacillales</taxon>
        <taxon>Enterococcaceae</taxon>
        <taxon>Enterococcus</taxon>
    </lineage>
</organism>
<evidence type="ECO:0000313" key="2">
    <source>
        <dbReference type="Proteomes" id="UP000014136"/>
    </source>
</evidence>
<name>S0JNB6_9ENTE</name>
<reference evidence="1 2" key="1">
    <citation type="submission" date="2013-03" db="EMBL/GenBank/DDBJ databases">
        <title>The Genome Sequence of Enterococcus saccharolyticus ATCC_43076 (Illumina only assembly).</title>
        <authorList>
            <consortium name="The Broad Institute Genomics Platform"/>
            <consortium name="The Broad Institute Genome Sequencing Center for Infectious Disease"/>
            <person name="Earl A."/>
            <person name="Russ C."/>
            <person name="Gilmore M."/>
            <person name="Surin D."/>
            <person name="Walker B."/>
            <person name="Young S."/>
            <person name="Zeng Q."/>
            <person name="Gargeya S."/>
            <person name="Fitzgerald M."/>
            <person name="Haas B."/>
            <person name="Abouelleil A."/>
            <person name="Allen A.W."/>
            <person name="Alvarado L."/>
            <person name="Arachchi H.M."/>
            <person name="Berlin A.M."/>
            <person name="Chapman S.B."/>
            <person name="Gainer-Dewar J."/>
            <person name="Goldberg J."/>
            <person name="Griggs A."/>
            <person name="Gujja S."/>
            <person name="Hansen M."/>
            <person name="Howarth C."/>
            <person name="Imamovic A."/>
            <person name="Ireland A."/>
            <person name="Larimer J."/>
            <person name="McCowan C."/>
            <person name="Murphy C."/>
            <person name="Pearson M."/>
            <person name="Poon T.W."/>
            <person name="Priest M."/>
            <person name="Roberts A."/>
            <person name="Saif S."/>
            <person name="Shea T."/>
            <person name="Sisk P."/>
            <person name="Sykes S."/>
            <person name="Wortman J."/>
            <person name="Nusbaum C."/>
            <person name="Birren B."/>
        </authorList>
    </citation>
    <scope>NUCLEOTIDE SEQUENCE [LARGE SCALE GENOMIC DNA]</scope>
    <source>
        <strain evidence="1 2">ATCC 43076</strain>
    </source>
</reference>
<dbReference type="STRING" id="41997.RV16_GL001925"/>
<dbReference type="HOGENOM" id="CLU_050025_0_0_9"/>
<dbReference type="EMBL" id="AHYT01000002">
    <property type="protein sequence ID" value="EOT30030.1"/>
    <property type="molecule type" value="Genomic_DNA"/>
</dbReference>
<proteinExistence type="predicted"/>
<evidence type="ECO:0000313" key="1">
    <source>
        <dbReference type="EMBL" id="EOT30030.1"/>
    </source>
</evidence>